<keyword evidence="6 7" id="KW-0320">Glycogen biosynthesis</keyword>
<evidence type="ECO:0000259" key="9">
    <source>
        <dbReference type="Pfam" id="PF08323"/>
    </source>
</evidence>
<dbReference type="SUPFAM" id="SSF53756">
    <property type="entry name" value="UDP-Glycosyltransferase/glycogen phosphorylase"/>
    <property type="match status" value="1"/>
</dbReference>
<dbReference type="UniPathway" id="UPA00164"/>
<dbReference type="RefSeq" id="WP_125137061.1">
    <property type="nucleotide sequence ID" value="NZ_LR130778.1"/>
</dbReference>
<reference evidence="10 11" key="1">
    <citation type="submission" date="2018-09" db="EMBL/GenBank/DDBJ databases">
        <authorList>
            <person name="Postec A."/>
        </authorList>
    </citation>
    <scope>NUCLEOTIDE SEQUENCE [LARGE SCALE GENOMIC DNA]</scope>
    <source>
        <strain evidence="10">70B-A</strain>
    </source>
</reference>
<evidence type="ECO:0000256" key="4">
    <source>
        <dbReference type="ARBA" id="ARBA00022676"/>
    </source>
</evidence>
<gene>
    <name evidence="7 10" type="primary">glgA</name>
    <name evidence="10" type="ORF">PATL70BA_1920</name>
</gene>
<protein>
    <recommendedName>
        <fullName evidence="7">Glycogen synthase</fullName>
        <ecNumber evidence="7">2.4.1.21</ecNumber>
    </recommendedName>
    <alternativeName>
        <fullName evidence="7">Starch [bacterial glycogen] synthase</fullName>
    </alternativeName>
</protein>
<evidence type="ECO:0000259" key="8">
    <source>
        <dbReference type="Pfam" id="PF00534"/>
    </source>
</evidence>
<comment type="catalytic activity">
    <reaction evidence="1 7">
        <text>[(1-&gt;4)-alpha-D-glucosyl](n) + ADP-alpha-D-glucose = [(1-&gt;4)-alpha-D-glucosyl](n+1) + ADP + H(+)</text>
        <dbReference type="Rhea" id="RHEA:18189"/>
        <dbReference type="Rhea" id="RHEA-COMP:9584"/>
        <dbReference type="Rhea" id="RHEA-COMP:9587"/>
        <dbReference type="ChEBI" id="CHEBI:15378"/>
        <dbReference type="ChEBI" id="CHEBI:15444"/>
        <dbReference type="ChEBI" id="CHEBI:57498"/>
        <dbReference type="ChEBI" id="CHEBI:456216"/>
        <dbReference type="EC" id="2.4.1.21"/>
    </reaction>
</comment>
<name>A0A3P7PX80_9FIRM</name>
<dbReference type="InterPro" id="IPR001296">
    <property type="entry name" value="Glyco_trans_1"/>
</dbReference>
<evidence type="ECO:0000256" key="2">
    <source>
        <dbReference type="ARBA" id="ARBA00002764"/>
    </source>
</evidence>
<comment type="caution">
    <text evidence="7">Lacks conserved residue(s) required for the propagation of feature annotation.</text>
</comment>
<organism evidence="10 11">
    <name type="scientific">Petrocella atlantisensis</name>
    <dbReference type="NCBI Taxonomy" id="2173034"/>
    <lineage>
        <taxon>Bacteria</taxon>
        <taxon>Bacillati</taxon>
        <taxon>Bacillota</taxon>
        <taxon>Clostridia</taxon>
        <taxon>Lachnospirales</taxon>
        <taxon>Vallitaleaceae</taxon>
        <taxon>Petrocella</taxon>
    </lineage>
</organism>
<evidence type="ECO:0000256" key="6">
    <source>
        <dbReference type="ARBA" id="ARBA00023056"/>
    </source>
</evidence>
<feature type="domain" description="Starch synthase catalytic" evidence="9">
    <location>
        <begin position="6"/>
        <end position="238"/>
    </location>
</feature>
<evidence type="ECO:0000313" key="11">
    <source>
        <dbReference type="Proteomes" id="UP000279029"/>
    </source>
</evidence>
<dbReference type="PANTHER" id="PTHR45825:SF11">
    <property type="entry name" value="ALPHA AMYLASE DOMAIN-CONTAINING PROTEIN"/>
    <property type="match status" value="1"/>
</dbReference>
<dbReference type="CDD" id="cd03791">
    <property type="entry name" value="GT5_Glycogen_synthase_DULL1-like"/>
    <property type="match status" value="1"/>
</dbReference>
<keyword evidence="4 7" id="KW-0328">Glycosyltransferase</keyword>
<evidence type="ECO:0000256" key="1">
    <source>
        <dbReference type="ARBA" id="ARBA00001478"/>
    </source>
</evidence>
<feature type="domain" description="Glycosyl transferase family 1" evidence="8">
    <location>
        <begin position="287"/>
        <end position="438"/>
    </location>
</feature>
<dbReference type="Pfam" id="PF08323">
    <property type="entry name" value="Glyco_transf_5"/>
    <property type="match status" value="1"/>
</dbReference>
<dbReference type="EMBL" id="LR130778">
    <property type="protein sequence ID" value="VDN47811.1"/>
    <property type="molecule type" value="Genomic_DNA"/>
</dbReference>
<evidence type="ECO:0000313" key="10">
    <source>
        <dbReference type="EMBL" id="VDN47811.1"/>
    </source>
</evidence>
<dbReference type="Proteomes" id="UP000279029">
    <property type="component" value="Chromosome"/>
</dbReference>
<dbReference type="NCBIfam" id="TIGR02095">
    <property type="entry name" value="glgA"/>
    <property type="match status" value="1"/>
</dbReference>
<evidence type="ECO:0000256" key="7">
    <source>
        <dbReference type="HAMAP-Rule" id="MF_00484"/>
    </source>
</evidence>
<evidence type="ECO:0000256" key="5">
    <source>
        <dbReference type="ARBA" id="ARBA00022679"/>
    </source>
</evidence>
<dbReference type="AlphaFoldDB" id="A0A3P7PX80"/>
<accession>A0A3P7PX80</accession>
<keyword evidence="11" id="KW-1185">Reference proteome</keyword>
<keyword evidence="5 7" id="KW-0808">Transferase</keyword>
<dbReference type="EC" id="2.4.1.21" evidence="7"/>
<dbReference type="Pfam" id="PF00534">
    <property type="entry name" value="Glycos_transf_1"/>
    <property type="match status" value="1"/>
</dbReference>
<dbReference type="PANTHER" id="PTHR45825">
    <property type="entry name" value="GRANULE-BOUND STARCH SYNTHASE 1, CHLOROPLASTIC/AMYLOPLASTIC"/>
    <property type="match status" value="1"/>
</dbReference>
<comment type="similarity">
    <text evidence="3 7">Belongs to the glycosyltransferase 1 family. Bacterial/plant glycogen synthase subfamily.</text>
</comment>
<evidence type="ECO:0000256" key="3">
    <source>
        <dbReference type="ARBA" id="ARBA00010281"/>
    </source>
</evidence>
<dbReference type="InterPro" id="IPR011835">
    <property type="entry name" value="GS/SS"/>
</dbReference>
<dbReference type="InterPro" id="IPR013534">
    <property type="entry name" value="Starch_synth_cat_dom"/>
</dbReference>
<dbReference type="KEGG" id="cbar:PATL70BA_1920"/>
<dbReference type="Gene3D" id="3.40.50.2000">
    <property type="entry name" value="Glycogen Phosphorylase B"/>
    <property type="match status" value="2"/>
</dbReference>
<dbReference type="GO" id="GO:0004373">
    <property type="term" value="F:alpha-1,4-glucan glucosyltransferase (UDP-glucose donor) activity"/>
    <property type="evidence" value="ECO:0007669"/>
    <property type="project" value="InterPro"/>
</dbReference>
<dbReference type="OrthoDB" id="9808590at2"/>
<proteinExistence type="inferred from homology"/>
<comment type="function">
    <text evidence="2 7">Synthesizes alpha-1,4-glucan chains using ADP-glucose.</text>
</comment>
<dbReference type="GO" id="GO:0009011">
    <property type="term" value="F:alpha-1,4-glucan glucosyltransferase (ADP-glucose donor) activity"/>
    <property type="evidence" value="ECO:0007669"/>
    <property type="project" value="UniProtKB-UniRule"/>
</dbReference>
<dbReference type="GO" id="GO:0005978">
    <property type="term" value="P:glycogen biosynthetic process"/>
    <property type="evidence" value="ECO:0007669"/>
    <property type="project" value="UniProtKB-UniRule"/>
</dbReference>
<sequence length="477" mass="55024">MADKLNVLYVSPEIVPYAATGGLADVAEALPYALMAQNVETTRVMPKFKGISENFPIKKSFSFIVEAGGKANVADVYYLVEGGLTTYFIGNDDYFNRDTFYGYDDDGERFGFFCKATLEMLMFLDLKPDIIHLNDWQTALIGLLLKEEYSNLDFYNKIKIIFTIHNLQYQGVFERDTLDALNLSPRYFKVEAIEYYGKICFMKAGIVYGDLVTTVSKTYANEIQTPWFGYGLDGILRKYSYKIRGIVNGIYYDKYDPETDPALLLNFGASNFRTQRLEHKKLVQKKVDLPQKNVPLFGVVTRLAEQKGIDLIIYAMEQLLHEDVQFMILGSGDKYYEKRLKELMEEYPDKVNVTIQFDQKHARQIYGACDFFLMPSLFEPCGLSQLYSLRYGAVPIVRKTGGLVDTIVDYTDNPEEGTGFIFKNYNGQDFELSIRRAISYFYNKDTWELLVERGMNKRFSWENSASHYIESYNDLMQ</sequence>
<dbReference type="HAMAP" id="MF_00484">
    <property type="entry name" value="Glycogen_synth"/>
    <property type="match status" value="1"/>
</dbReference>
<comment type="pathway">
    <text evidence="7">Glycan biosynthesis; glycogen biosynthesis.</text>
</comment>